<gene>
    <name evidence="7" type="primary">LOC100209514</name>
</gene>
<evidence type="ECO:0000256" key="1">
    <source>
        <dbReference type="ARBA" id="ARBA00023117"/>
    </source>
</evidence>
<proteinExistence type="predicted"/>
<dbReference type="Gene3D" id="1.20.920.10">
    <property type="entry name" value="Bromodomain-like"/>
    <property type="match status" value="1"/>
</dbReference>
<feature type="coiled-coil region" evidence="3">
    <location>
        <begin position="296"/>
        <end position="355"/>
    </location>
</feature>
<feature type="region of interest" description="Disordered" evidence="4">
    <location>
        <begin position="203"/>
        <end position="223"/>
    </location>
</feature>
<feature type="region of interest" description="Disordered" evidence="4">
    <location>
        <begin position="685"/>
        <end position="711"/>
    </location>
</feature>
<evidence type="ECO:0000313" key="7">
    <source>
        <dbReference type="RefSeq" id="XP_065646818.1"/>
    </source>
</evidence>
<dbReference type="PROSITE" id="PS50014">
    <property type="entry name" value="BROMODOMAIN_2"/>
    <property type="match status" value="1"/>
</dbReference>
<protein>
    <submittedName>
        <fullName evidence="7">Ras guanine nucleotide exchange factor R isoform X3</fullName>
    </submittedName>
</protein>
<dbReference type="PANTHER" id="PTHR47092:SF1">
    <property type="entry name" value="CHROMATIN REMODELING REGULATOR CECR2"/>
    <property type="match status" value="1"/>
</dbReference>
<evidence type="ECO:0000259" key="5">
    <source>
        <dbReference type="PROSITE" id="PS50014"/>
    </source>
</evidence>
<dbReference type="PRINTS" id="PR00503">
    <property type="entry name" value="BROMODOMAIN"/>
</dbReference>
<reference evidence="6" key="1">
    <citation type="submission" date="2025-05" db="UniProtKB">
        <authorList>
            <consortium name="RefSeq"/>
        </authorList>
    </citation>
    <scope>NUCLEOTIDE SEQUENCE [LARGE SCALE GENOMIC DNA]</scope>
</reference>
<evidence type="ECO:0000256" key="2">
    <source>
        <dbReference type="PROSITE-ProRule" id="PRU00035"/>
    </source>
</evidence>
<dbReference type="RefSeq" id="XP_065646818.1">
    <property type="nucleotide sequence ID" value="XM_065790746.1"/>
</dbReference>
<dbReference type="InterPro" id="IPR001487">
    <property type="entry name" value="Bromodomain"/>
</dbReference>
<dbReference type="InterPro" id="IPR029614">
    <property type="entry name" value="CECR2"/>
</dbReference>
<evidence type="ECO:0000313" key="6">
    <source>
        <dbReference type="Proteomes" id="UP001652625"/>
    </source>
</evidence>
<evidence type="ECO:0000256" key="4">
    <source>
        <dbReference type="SAM" id="MobiDB-lite"/>
    </source>
</evidence>
<keyword evidence="6" id="KW-1185">Reference proteome</keyword>
<accession>A0ABM4BCZ7</accession>
<dbReference type="Proteomes" id="UP001652625">
    <property type="component" value="Chromosome 02"/>
</dbReference>
<keyword evidence="1 2" id="KW-0103">Bromodomain</keyword>
<evidence type="ECO:0000256" key="3">
    <source>
        <dbReference type="SAM" id="Coils"/>
    </source>
</evidence>
<dbReference type="GeneID" id="100209514"/>
<dbReference type="SUPFAM" id="SSF47370">
    <property type="entry name" value="Bromodomain"/>
    <property type="match status" value="1"/>
</dbReference>
<sequence length="1218" mass="138104">MKEKKIEMDELHTWHEVPAISYYFHVFKESFDLIDFEIEDFEESLLADGSENISSFIPDLVVRLLRGFYKTKDGLQITLENYNHYLKDLLDFHYKKKQNIDNPVEKKDFKYLNAKIKVEVLLSMCNWRLELEDVMELTKNIDSDHMRIDPVGTDVDGNVYWYFYGTRLYKESNFSKMESENVKTNHTIPTKTKSGRPVRKKAKVDATKNCKNKQSDLNNGVDTASSTNKTWSLHCSTLQDWDDFLKELQSKKNKKEKELLDAIVVLDVTIKRLFKEKEALYNRKMLLMAPRRCSDRITMKMKIREEEEKMQEEERLLKNLQKAKELDEKHKQEKEERLKERNRRILEREKLLEERALRVKQREEQKLNLDPDLLHSTRITDSVSSSNKKVVYSDDSDSEQYEMLYSMERVVHAMLDHNDSWPFKDPVDEEDAPKYYTYIKHPMDLNTIAEKIRKKVYQQKSEFENDVHLIFDNCEIYNGTTNSFTKMAMKLKNVFLKHMKKEFPPELDDDDENFFISDERTPRSKRTKNRKSINSMTQEQKKVVTPVTAINLLNAVSTGLSSKSVQSDLKTPTMCQDSKPFANGQNSSTNAMHQETGGVTRHTVYLNQSNDSLLMNPLHQLADTALAPLQANSKVVSINTLLKSNSHPYNLVPVKQQISDLTPRISTESATVRGRPRKALVVTTTTTPKNNSVSLQSPQSDSNNLSKSHPTTITWNDLKRQLMLQMKSAGVNIAADSPRWEQVKEQIMTQMNGLGGNIPKVIFTQPSQQLIKPSPIINNITTTPSGQMLLFSNVVKSREVITSATTPIDRSTFPILTQIDHVAQPSHSKVESWLNSTREFIGKDSESATSSPQSFHTSLPIMSSMSNPVRLLPDSSIFLRNPYVNPVDNLRPNNNGHSLPASIKSINDLQKAAQQVVAINQISSKLQEHLGKPVDLKFATSGVTSRELRISSPSFNQTSNELALKKQLKNIAITKSEINVWNPQDISVVNQLIEKKVTKSLPIVFHPLGHHLSTTSSTLVGSSALSNASFIASTTRQFVVSKSLSVFSSHFNTNALETANVMPVSRNISLSQVQEANNSHHIFTNSSQHFTPKINKAPVLIAPLSTGQLRLNINATNFIKSPNNDQVALPSTNSHSFMPRVSSNNINGTNNNPLKKSEGIPQTNILLTTNSSVGVFPRSQTVSIISNTSTLNDSHHLLNGVSKYDNSTAKNFIKLAPT</sequence>
<reference evidence="7" key="2">
    <citation type="submission" date="2025-08" db="UniProtKB">
        <authorList>
            <consortium name="RefSeq"/>
        </authorList>
    </citation>
    <scope>IDENTIFICATION</scope>
</reference>
<keyword evidence="3" id="KW-0175">Coiled coil</keyword>
<feature type="coiled-coil region" evidence="3">
    <location>
        <begin position="238"/>
        <end position="265"/>
    </location>
</feature>
<organism evidence="6 7">
    <name type="scientific">Hydra vulgaris</name>
    <name type="common">Hydra</name>
    <name type="synonym">Hydra attenuata</name>
    <dbReference type="NCBI Taxonomy" id="6087"/>
    <lineage>
        <taxon>Eukaryota</taxon>
        <taxon>Metazoa</taxon>
        <taxon>Cnidaria</taxon>
        <taxon>Hydrozoa</taxon>
        <taxon>Hydroidolina</taxon>
        <taxon>Anthoathecata</taxon>
        <taxon>Aplanulata</taxon>
        <taxon>Hydridae</taxon>
        <taxon>Hydra</taxon>
    </lineage>
</organism>
<feature type="domain" description="Bromo" evidence="5">
    <location>
        <begin position="415"/>
        <end position="485"/>
    </location>
</feature>
<dbReference type="SMART" id="SM00297">
    <property type="entry name" value="BROMO"/>
    <property type="match status" value="1"/>
</dbReference>
<name>A0ABM4BCZ7_HYDVU</name>
<dbReference type="Pfam" id="PF00439">
    <property type="entry name" value="Bromodomain"/>
    <property type="match status" value="1"/>
</dbReference>
<dbReference type="PANTHER" id="PTHR47092">
    <property type="entry name" value="CAT EYE SYNDROME CRITICAL REGION PROTEIN 2"/>
    <property type="match status" value="1"/>
</dbReference>
<dbReference type="InterPro" id="IPR036427">
    <property type="entry name" value="Bromodomain-like_sf"/>
</dbReference>